<dbReference type="EMBL" id="OU594949">
    <property type="protein sequence ID" value="CAG9293907.1"/>
    <property type="molecule type" value="Genomic_DNA"/>
</dbReference>
<dbReference type="PROSITE" id="PS50118">
    <property type="entry name" value="HMG_BOX_2"/>
    <property type="match status" value="1"/>
</dbReference>
<dbReference type="PANTHER" id="PTHR48112">
    <property type="entry name" value="HIGH MOBILITY GROUP PROTEIN DSP1"/>
    <property type="match status" value="1"/>
</dbReference>
<dbReference type="InterPro" id="IPR036910">
    <property type="entry name" value="HMG_box_dom_sf"/>
</dbReference>
<dbReference type="SMART" id="SM00398">
    <property type="entry name" value="HMG"/>
    <property type="match status" value="1"/>
</dbReference>
<dbReference type="InterPro" id="IPR009071">
    <property type="entry name" value="HMG_box_dom"/>
</dbReference>
<reference evidence="5" key="1">
    <citation type="submission" date="2022-02" db="EMBL/GenBank/DDBJ databases">
        <authorList>
            <person name="Giguere J D."/>
        </authorList>
    </citation>
    <scope>NUCLEOTIDE SEQUENCE</scope>
    <source>
        <strain evidence="5">CCAP 1055/1</strain>
    </source>
</reference>
<dbReference type="SUPFAM" id="SSF47095">
    <property type="entry name" value="HMG-box"/>
    <property type="match status" value="1"/>
</dbReference>
<gene>
    <name evidence="5" type="ORF">PTTT1_LOCUS52988</name>
</gene>
<keyword evidence="2 3" id="KW-0539">Nucleus</keyword>
<dbReference type="GO" id="GO:0003677">
    <property type="term" value="F:DNA binding"/>
    <property type="evidence" value="ECO:0007669"/>
    <property type="project" value="UniProtKB-UniRule"/>
</dbReference>
<feature type="domain" description="HMG box" evidence="4">
    <location>
        <begin position="6"/>
        <end position="74"/>
    </location>
</feature>
<name>A0A8J9XD39_PHATR</name>
<evidence type="ECO:0000256" key="2">
    <source>
        <dbReference type="ARBA" id="ARBA00023242"/>
    </source>
</evidence>
<evidence type="ECO:0000259" key="4">
    <source>
        <dbReference type="PROSITE" id="PS50118"/>
    </source>
</evidence>
<dbReference type="FunFam" id="1.10.30.10:FF:000016">
    <property type="entry name" value="FACT complex subunit SSRP1"/>
    <property type="match status" value="1"/>
</dbReference>
<dbReference type="PRINTS" id="PR00886">
    <property type="entry name" value="HIGHMOBLTY12"/>
</dbReference>
<dbReference type="Gene3D" id="1.10.30.10">
    <property type="entry name" value="High mobility group box domain"/>
    <property type="match status" value="1"/>
</dbReference>
<evidence type="ECO:0000313" key="5">
    <source>
        <dbReference type="EMBL" id="CAG9293907.1"/>
    </source>
</evidence>
<keyword evidence="1 3" id="KW-0238">DNA-binding</keyword>
<evidence type="ECO:0000256" key="1">
    <source>
        <dbReference type="ARBA" id="ARBA00023125"/>
    </source>
</evidence>
<feature type="non-terminal residue" evidence="5">
    <location>
        <position position="1"/>
    </location>
</feature>
<feature type="non-terminal residue" evidence="5">
    <location>
        <position position="75"/>
    </location>
</feature>
<accession>A0A8J9XD39</accession>
<evidence type="ECO:0000256" key="3">
    <source>
        <dbReference type="PROSITE-ProRule" id="PRU00267"/>
    </source>
</evidence>
<dbReference type="GO" id="GO:0005634">
    <property type="term" value="C:nucleus"/>
    <property type="evidence" value="ECO:0007669"/>
    <property type="project" value="UniProtKB-UniRule"/>
</dbReference>
<dbReference type="Proteomes" id="UP000836788">
    <property type="component" value="Chromosome 8"/>
</dbReference>
<feature type="DNA-binding region" description="HMG box" evidence="3">
    <location>
        <begin position="6"/>
        <end position="74"/>
    </location>
</feature>
<dbReference type="Pfam" id="PF00505">
    <property type="entry name" value="HMG_box"/>
    <property type="match status" value="1"/>
</dbReference>
<protein>
    <recommendedName>
        <fullName evidence="4">HMG box domain-containing protein</fullName>
    </recommendedName>
</protein>
<sequence>KDPNAPKKAMTSFFYFLNEMRPKIKQENPDMSFGELGKKAGELFRALSTNQKEKYEKMAKSDKLRFKEEMSKYNA</sequence>
<dbReference type="InterPro" id="IPR050342">
    <property type="entry name" value="HMGB"/>
</dbReference>
<proteinExistence type="predicted"/>
<dbReference type="AlphaFoldDB" id="A0A8J9XD39"/>
<organism evidence="5">
    <name type="scientific">Phaeodactylum tricornutum</name>
    <name type="common">Diatom</name>
    <dbReference type="NCBI Taxonomy" id="2850"/>
    <lineage>
        <taxon>Eukaryota</taxon>
        <taxon>Sar</taxon>
        <taxon>Stramenopiles</taxon>
        <taxon>Ochrophyta</taxon>
        <taxon>Bacillariophyta</taxon>
        <taxon>Bacillariophyceae</taxon>
        <taxon>Bacillariophycidae</taxon>
        <taxon>Naviculales</taxon>
        <taxon>Phaeodactylaceae</taxon>
        <taxon>Phaeodactylum</taxon>
    </lineage>
</organism>